<keyword evidence="6 7" id="KW-0067">ATP-binding</keyword>
<dbReference type="AlphaFoldDB" id="A0A432MDS4"/>
<keyword evidence="12" id="KW-1185">Reference proteome</keyword>
<dbReference type="Pfam" id="PF00069">
    <property type="entry name" value="Pkinase"/>
    <property type="match status" value="1"/>
</dbReference>
<evidence type="ECO:0000256" key="3">
    <source>
        <dbReference type="ARBA" id="ARBA00022679"/>
    </source>
</evidence>
<gene>
    <name evidence="11" type="ORF">TsocGM_22835</name>
</gene>
<keyword evidence="9" id="KW-0472">Membrane</keyword>
<evidence type="ECO:0000256" key="6">
    <source>
        <dbReference type="ARBA" id="ARBA00022840"/>
    </source>
</evidence>
<accession>A0A432MDS4</accession>
<evidence type="ECO:0000256" key="2">
    <source>
        <dbReference type="ARBA" id="ARBA00022527"/>
    </source>
</evidence>
<dbReference type="EMBL" id="RYZH01000065">
    <property type="protein sequence ID" value="RUL83079.1"/>
    <property type="molecule type" value="Genomic_DNA"/>
</dbReference>
<dbReference type="InterPro" id="IPR017441">
    <property type="entry name" value="Protein_kinase_ATP_BS"/>
</dbReference>
<evidence type="ECO:0000259" key="10">
    <source>
        <dbReference type="PROSITE" id="PS50011"/>
    </source>
</evidence>
<feature type="domain" description="Protein kinase" evidence="10">
    <location>
        <begin position="64"/>
        <end position="326"/>
    </location>
</feature>
<evidence type="ECO:0000256" key="9">
    <source>
        <dbReference type="SAM" id="Phobius"/>
    </source>
</evidence>
<keyword evidence="4 7" id="KW-0547">Nucleotide-binding</keyword>
<feature type="transmembrane region" description="Helical" evidence="9">
    <location>
        <begin position="456"/>
        <end position="476"/>
    </location>
</feature>
<sequence>MSDGPTPDPRGSIRADPAGETADLRDTVTLAPDADAGAGQDDGFSLRDEPERPQVAIRRAFGKYELLCELGRGGMGVVYKARQKDLDRIVALKMILSSHLASADQVARFYAEARSAARLRDPNIVGIFEVGEHGGQHFFTMEYVAGKSLAQVIREGGMGVETAARLVMVVARAVHYLHDQGMIHRDLKPSNILLDEAGNPNVSDFGLAKVLESEERVTASNAIVGTPGYMAPEQAAGRGRQVGRASDIYSLGAILYECLTGRPPHDGSAPLETLVQVIEGEPPHPRLLNPAVPKALEKICLQCLEKDPADRYASARDLADDLDHFLRGEPVEATRGGPWHRLRRWARREPALASRLGTMAICGVIVALNHSLIASTRSASSLAFTVVLCWAIASFLCQRLLHRPRWADLGRYAWSAADVLLFSLLVYVNQGLNTALVSGYFLLVSASGLWFRERMVWLTTFLSVAGYAALAIGQGFPELGQDSPYRHFVFASALAASGFVVSYQVRRVRALSNYFEHHPLP</sequence>
<dbReference type="InterPro" id="IPR008271">
    <property type="entry name" value="Ser/Thr_kinase_AS"/>
</dbReference>
<evidence type="ECO:0000256" key="4">
    <source>
        <dbReference type="ARBA" id="ARBA00022741"/>
    </source>
</evidence>
<feature type="region of interest" description="Disordered" evidence="8">
    <location>
        <begin position="1"/>
        <end position="50"/>
    </location>
</feature>
<dbReference type="PANTHER" id="PTHR43289:SF6">
    <property type="entry name" value="SERINE_THREONINE-PROTEIN KINASE NEKL-3"/>
    <property type="match status" value="1"/>
</dbReference>
<name>A0A432MDS4_9BACT</name>
<dbReference type="SUPFAM" id="SSF56112">
    <property type="entry name" value="Protein kinase-like (PK-like)"/>
    <property type="match status" value="1"/>
</dbReference>
<protein>
    <recommendedName>
        <fullName evidence="1">non-specific serine/threonine protein kinase</fullName>
        <ecNumber evidence="1">2.7.11.1</ecNumber>
    </recommendedName>
</protein>
<dbReference type="CDD" id="cd14014">
    <property type="entry name" value="STKc_PknB_like"/>
    <property type="match status" value="1"/>
</dbReference>
<dbReference type="InterPro" id="IPR011009">
    <property type="entry name" value="Kinase-like_dom_sf"/>
</dbReference>
<keyword evidence="9" id="KW-1133">Transmembrane helix</keyword>
<keyword evidence="2 11" id="KW-0723">Serine/threonine-protein kinase</keyword>
<evidence type="ECO:0000313" key="12">
    <source>
        <dbReference type="Proteomes" id="UP000280296"/>
    </source>
</evidence>
<feature type="binding site" evidence="7">
    <location>
        <position position="93"/>
    </location>
    <ligand>
        <name>ATP</name>
        <dbReference type="ChEBI" id="CHEBI:30616"/>
    </ligand>
</feature>
<dbReference type="SMART" id="SM00220">
    <property type="entry name" value="S_TKc"/>
    <property type="match status" value="1"/>
</dbReference>
<feature type="transmembrane region" description="Helical" evidence="9">
    <location>
        <begin position="352"/>
        <end position="373"/>
    </location>
</feature>
<dbReference type="Proteomes" id="UP000280296">
    <property type="component" value="Unassembled WGS sequence"/>
</dbReference>
<dbReference type="PROSITE" id="PS00107">
    <property type="entry name" value="PROTEIN_KINASE_ATP"/>
    <property type="match status" value="1"/>
</dbReference>
<dbReference type="EC" id="2.7.11.1" evidence="1"/>
<evidence type="ECO:0000313" key="11">
    <source>
        <dbReference type="EMBL" id="RUL83079.1"/>
    </source>
</evidence>
<keyword evidence="5 11" id="KW-0418">Kinase</keyword>
<evidence type="ECO:0000256" key="8">
    <source>
        <dbReference type="SAM" id="MobiDB-lite"/>
    </source>
</evidence>
<keyword evidence="9" id="KW-0812">Transmembrane</keyword>
<reference evidence="11 12" key="2">
    <citation type="submission" date="2019-01" db="EMBL/GenBank/DDBJ databases">
        <title>Tautonia sociabilis, a novel thermotolerant planctomycete of Isosphaeraceae family, isolated from a 4000 m deep subterranean habitat.</title>
        <authorList>
            <person name="Kovaleva O.L."/>
            <person name="Elcheninov A.G."/>
            <person name="Van Heerden E."/>
            <person name="Toshchakov S.V."/>
            <person name="Novikov A."/>
            <person name="Bonch-Osmolovskaya E.A."/>
            <person name="Kublanov I.V."/>
        </authorList>
    </citation>
    <scope>NUCLEOTIDE SEQUENCE [LARGE SCALE GENOMIC DNA]</scope>
    <source>
        <strain evidence="11 12">GM2012</strain>
    </source>
</reference>
<dbReference type="PROSITE" id="PS00108">
    <property type="entry name" value="PROTEIN_KINASE_ST"/>
    <property type="match status" value="1"/>
</dbReference>
<evidence type="ECO:0000256" key="1">
    <source>
        <dbReference type="ARBA" id="ARBA00012513"/>
    </source>
</evidence>
<proteinExistence type="predicted"/>
<keyword evidence="3" id="KW-0808">Transferase</keyword>
<dbReference type="FunFam" id="1.10.510.10:FF:000021">
    <property type="entry name" value="Serine/threonine protein kinase"/>
    <property type="match status" value="1"/>
</dbReference>
<feature type="transmembrane region" description="Helical" evidence="9">
    <location>
        <begin position="379"/>
        <end position="397"/>
    </location>
</feature>
<dbReference type="OrthoDB" id="6111975at2"/>
<dbReference type="PANTHER" id="PTHR43289">
    <property type="entry name" value="MITOGEN-ACTIVATED PROTEIN KINASE KINASE KINASE 20-RELATED"/>
    <property type="match status" value="1"/>
</dbReference>
<dbReference type="Gene3D" id="3.30.200.20">
    <property type="entry name" value="Phosphorylase Kinase, domain 1"/>
    <property type="match status" value="1"/>
</dbReference>
<feature type="transmembrane region" description="Helical" evidence="9">
    <location>
        <begin position="488"/>
        <end position="505"/>
    </location>
</feature>
<feature type="compositionally biased region" description="Low complexity" evidence="8">
    <location>
        <begin position="31"/>
        <end position="43"/>
    </location>
</feature>
<organism evidence="11 12">
    <name type="scientific">Tautonia sociabilis</name>
    <dbReference type="NCBI Taxonomy" id="2080755"/>
    <lineage>
        <taxon>Bacteria</taxon>
        <taxon>Pseudomonadati</taxon>
        <taxon>Planctomycetota</taxon>
        <taxon>Planctomycetia</taxon>
        <taxon>Isosphaerales</taxon>
        <taxon>Isosphaeraceae</taxon>
        <taxon>Tautonia</taxon>
    </lineage>
</organism>
<dbReference type="RefSeq" id="WP_126727772.1">
    <property type="nucleotide sequence ID" value="NZ_RYZH01000065.1"/>
</dbReference>
<reference evidence="11 12" key="1">
    <citation type="submission" date="2018-12" db="EMBL/GenBank/DDBJ databases">
        <authorList>
            <person name="Toschakov S.V."/>
        </authorList>
    </citation>
    <scope>NUCLEOTIDE SEQUENCE [LARGE SCALE GENOMIC DNA]</scope>
    <source>
        <strain evidence="11 12">GM2012</strain>
    </source>
</reference>
<dbReference type="GO" id="GO:0004674">
    <property type="term" value="F:protein serine/threonine kinase activity"/>
    <property type="evidence" value="ECO:0007669"/>
    <property type="project" value="UniProtKB-KW"/>
</dbReference>
<dbReference type="Gene3D" id="1.10.510.10">
    <property type="entry name" value="Transferase(Phosphotransferase) domain 1"/>
    <property type="match status" value="1"/>
</dbReference>
<evidence type="ECO:0000256" key="5">
    <source>
        <dbReference type="ARBA" id="ARBA00022777"/>
    </source>
</evidence>
<evidence type="ECO:0000256" key="7">
    <source>
        <dbReference type="PROSITE-ProRule" id="PRU10141"/>
    </source>
</evidence>
<dbReference type="PROSITE" id="PS50011">
    <property type="entry name" value="PROTEIN_KINASE_DOM"/>
    <property type="match status" value="1"/>
</dbReference>
<dbReference type="InterPro" id="IPR000719">
    <property type="entry name" value="Prot_kinase_dom"/>
</dbReference>
<dbReference type="GO" id="GO:0005524">
    <property type="term" value="F:ATP binding"/>
    <property type="evidence" value="ECO:0007669"/>
    <property type="project" value="UniProtKB-UniRule"/>
</dbReference>
<comment type="caution">
    <text evidence="11">The sequence shown here is derived from an EMBL/GenBank/DDBJ whole genome shotgun (WGS) entry which is preliminary data.</text>
</comment>